<reference evidence="1 2" key="1">
    <citation type="submission" date="2019-06" db="EMBL/GenBank/DDBJ databases">
        <title>Genomics analysis of Aphanomyces spp. identifies a new class of oomycete effector associated with host adaptation.</title>
        <authorList>
            <person name="Gaulin E."/>
        </authorList>
    </citation>
    <scope>NUCLEOTIDE SEQUENCE [LARGE SCALE GENOMIC DNA]</scope>
    <source>
        <strain evidence="1 2">E</strain>
    </source>
</reference>
<dbReference type="VEuPathDB" id="FungiDB:H257_05099"/>
<organism evidence="1 2">
    <name type="scientific">Aphanomyces astaci</name>
    <name type="common">Crayfish plague agent</name>
    <dbReference type="NCBI Taxonomy" id="112090"/>
    <lineage>
        <taxon>Eukaryota</taxon>
        <taxon>Sar</taxon>
        <taxon>Stramenopiles</taxon>
        <taxon>Oomycota</taxon>
        <taxon>Saprolegniomycetes</taxon>
        <taxon>Saprolegniales</taxon>
        <taxon>Verrucalvaceae</taxon>
        <taxon>Aphanomyces</taxon>
    </lineage>
</organism>
<comment type="caution">
    <text evidence="1">The sequence shown here is derived from an EMBL/GenBank/DDBJ whole genome shotgun (WGS) entry which is preliminary data.</text>
</comment>
<protein>
    <submittedName>
        <fullName evidence="1">Uncharacterized protein</fullName>
    </submittedName>
</protein>
<evidence type="ECO:0000313" key="2">
    <source>
        <dbReference type="Proteomes" id="UP000469452"/>
    </source>
</evidence>
<dbReference type="Proteomes" id="UP000469452">
    <property type="component" value="Unassembled WGS sequence"/>
</dbReference>
<proteinExistence type="predicted"/>
<accession>A0A6A4ZGI0</accession>
<name>A0A6A4ZGI0_APHAT</name>
<evidence type="ECO:0000313" key="1">
    <source>
        <dbReference type="EMBL" id="KAF0706517.1"/>
    </source>
</evidence>
<sequence>MNWFEKGCVRAAPAFKRRTSQHDLMGDMLRQGHLSHRSASKLFEAPKSTVLEVLSIIVLDFMLADTFVMFAASPNYRSVEYRCARIVCVTGVPLPFPSQHLAALRRVCQRFVRFVPVHLHMTCFGDTYIGHILGAVSPTLSTSYAAGVKLAIGDYYNDQIREIYAELPEAPEAVPLKELFKTLRDASLADVERLFPSIEAAKQDAVAQYAKTITQVLLRPGSEV</sequence>
<dbReference type="EMBL" id="VJMI01019753">
    <property type="protein sequence ID" value="KAF0706517.1"/>
    <property type="molecule type" value="Genomic_DNA"/>
</dbReference>
<gene>
    <name evidence="1" type="ORF">AaE_014069</name>
</gene>
<dbReference type="AlphaFoldDB" id="A0A6A4ZGI0"/>